<protein>
    <submittedName>
        <fullName evidence="2">Uncharacterized protein</fullName>
    </submittedName>
</protein>
<reference evidence="2" key="1">
    <citation type="journal article" date="2014" name="Int. J. Syst. Evol. Microbiol.">
        <title>Complete genome sequence of Corynebacterium casei LMG S-19264T (=DSM 44701T), isolated from a smear-ripened cheese.</title>
        <authorList>
            <consortium name="US DOE Joint Genome Institute (JGI-PGF)"/>
            <person name="Walter F."/>
            <person name="Albersmeier A."/>
            <person name="Kalinowski J."/>
            <person name="Ruckert C."/>
        </authorList>
    </citation>
    <scope>NUCLEOTIDE SEQUENCE</scope>
    <source>
        <strain evidence="2">KCTC 22164</strain>
    </source>
</reference>
<evidence type="ECO:0000313" key="3">
    <source>
        <dbReference type="Proteomes" id="UP000631300"/>
    </source>
</evidence>
<comment type="caution">
    <text evidence="2">The sequence shown here is derived from an EMBL/GenBank/DDBJ whole genome shotgun (WGS) entry which is preliminary data.</text>
</comment>
<dbReference type="RefSeq" id="WP_189408586.1">
    <property type="nucleotide sequence ID" value="NZ_BMXP01000022.1"/>
</dbReference>
<dbReference type="Proteomes" id="UP000631300">
    <property type="component" value="Unassembled WGS sequence"/>
</dbReference>
<gene>
    <name evidence="2" type="ORF">GCM10007391_35040</name>
</gene>
<accession>A0A918JS81</accession>
<keyword evidence="1" id="KW-0472">Membrane</keyword>
<proteinExistence type="predicted"/>
<feature type="transmembrane region" description="Helical" evidence="1">
    <location>
        <begin position="30"/>
        <end position="48"/>
    </location>
</feature>
<dbReference type="AlphaFoldDB" id="A0A918JS81"/>
<reference evidence="2" key="2">
    <citation type="submission" date="2020-09" db="EMBL/GenBank/DDBJ databases">
        <authorList>
            <person name="Sun Q."/>
            <person name="Kim S."/>
        </authorList>
    </citation>
    <scope>NUCLEOTIDE SEQUENCE</scope>
    <source>
        <strain evidence="2">KCTC 22164</strain>
    </source>
</reference>
<evidence type="ECO:0000313" key="2">
    <source>
        <dbReference type="EMBL" id="GGW98035.1"/>
    </source>
</evidence>
<keyword evidence="3" id="KW-1185">Reference proteome</keyword>
<evidence type="ECO:0000256" key="1">
    <source>
        <dbReference type="SAM" id="Phobius"/>
    </source>
</evidence>
<keyword evidence="1" id="KW-0812">Transmembrane</keyword>
<name>A0A918JS81_9ALTE</name>
<keyword evidence="1" id="KW-1133">Transmembrane helix</keyword>
<organism evidence="2 3">
    <name type="scientific">Alteromonas halophila</name>
    <dbReference type="NCBI Taxonomy" id="516698"/>
    <lineage>
        <taxon>Bacteria</taxon>
        <taxon>Pseudomonadati</taxon>
        <taxon>Pseudomonadota</taxon>
        <taxon>Gammaproteobacteria</taxon>
        <taxon>Alteromonadales</taxon>
        <taxon>Alteromonadaceae</taxon>
        <taxon>Alteromonas/Salinimonas group</taxon>
        <taxon>Alteromonas</taxon>
    </lineage>
</organism>
<dbReference type="EMBL" id="BMXP01000022">
    <property type="protein sequence ID" value="GGW98035.1"/>
    <property type="molecule type" value="Genomic_DNA"/>
</dbReference>
<sequence>MKLAWRIILALALLAAAITAYSYGSITGVFLFVIIGFVLEGLFWFNLFPVRRRINH</sequence>